<dbReference type="PANTHER" id="PTHR30390">
    <property type="entry name" value="SEDOHEPTULOSE 7-PHOSPHATE ISOMERASE / DNAA INITIATOR-ASSOCIATING FACTOR FOR REPLICATION INITIATION"/>
    <property type="match status" value="1"/>
</dbReference>
<keyword evidence="7 9" id="KW-0413">Isomerase</keyword>
<feature type="binding site" evidence="9">
    <location>
        <begin position="93"/>
        <end position="94"/>
    </location>
    <ligand>
        <name>substrate</name>
    </ligand>
</feature>
<feature type="binding site" evidence="9">
    <location>
        <position position="60"/>
    </location>
    <ligand>
        <name>Zn(2+)</name>
        <dbReference type="ChEBI" id="CHEBI:29105"/>
    </ligand>
</feature>
<dbReference type="PANTHER" id="PTHR30390:SF6">
    <property type="entry name" value="DNAA INITIATOR-ASSOCIATING PROTEIN DIAA"/>
    <property type="match status" value="1"/>
</dbReference>
<gene>
    <name evidence="9" type="primary">gmhA</name>
    <name evidence="11" type="ORF">SAMN05216283_11553</name>
</gene>
<comment type="pathway">
    <text evidence="9">Carbohydrate biosynthesis; D-glycero-D-manno-heptose 7-phosphate biosynthesis; D-glycero-alpha-D-manno-heptose 7-phosphate and D-glycero-beta-D-manno-heptose 7-phosphate from sedoheptulose 7-phosphate: step 1/1.</text>
</comment>
<comment type="subcellular location">
    <subcellularLocation>
        <location evidence="2 9">Cytoplasm</location>
    </subcellularLocation>
</comment>
<comment type="function">
    <text evidence="9">Catalyzes the isomerization of sedoheptulose 7-phosphate in D-glycero-D-manno-heptose 7-phosphate.</text>
</comment>
<feature type="binding site" evidence="9">
    <location>
        <begin position="51"/>
        <end position="53"/>
    </location>
    <ligand>
        <name>substrate</name>
    </ligand>
</feature>
<dbReference type="InterPro" id="IPR004515">
    <property type="entry name" value="Phosphoheptose_Isoase"/>
</dbReference>
<dbReference type="Gene3D" id="3.40.50.10490">
    <property type="entry name" value="Glucose-6-phosphate isomerase like protein, domain 1"/>
    <property type="match status" value="1"/>
</dbReference>
<keyword evidence="4 9" id="KW-0963">Cytoplasm</keyword>
<dbReference type="STRING" id="655355.SAMN05216283_11553"/>
<keyword evidence="12" id="KW-1185">Reference proteome</keyword>
<dbReference type="RefSeq" id="WP_093921486.1">
    <property type="nucleotide sequence ID" value="NZ_FONW01000015.1"/>
</dbReference>
<dbReference type="SUPFAM" id="SSF53697">
    <property type="entry name" value="SIS domain"/>
    <property type="match status" value="1"/>
</dbReference>
<organism evidence="11 12">
    <name type="scientific">Sunxiuqinia elliptica</name>
    <dbReference type="NCBI Taxonomy" id="655355"/>
    <lineage>
        <taxon>Bacteria</taxon>
        <taxon>Pseudomonadati</taxon>
        <taxon>Bacteroidota</taxon>
        <taxon>Bacteroidia</taxon>
        <taxon>Marinilabiliales</taxon>
        <taxon>Prolixibacteraceae</taxon>
        <taxon>Sunxiuqinia</taxon>
    </lineage>
</organism>
<accession>A0A1I2LCP2</accession>
<evidence type="ECO:0000256" key="9">
    <source>
        <dbReference type="HAMAP-Rule" id="MF_00067"/>
    </source>
</evidence>
<name>A0A1I2LCP2_9BACT</name>
<evidence type="ECO:0000259" key="10">
    <source>
        <dbReference type="PROSITE" id="PS51464"/>
    </source>
</evidence>
<evidence type="ECO:0000256" key="5">
    <source>
        <dbReference type="ARBA" id="ARBA00022723"/>
    </source>
</evidence>
<dbReference type="GO" id="GO:0005737">
    <property type="term" value="C:cytoplasm"/>
    <property type="evidence" value="ECO:0007669"/>
    <property type="project" value="UniProtKB-SubCell"/>
</dbReference>
<feature type="binding site" evidence="9">
    <location>
        <position position="171"/>
    </location>
    <ligand>
        <name>Zn(2+)</name>
        <dbReference type="ChEBI" id="CHEBI:29105"/>
    </ligand>
</feature>
<evidence type="ECO:0000256" key="3">
    <source>
        <dbReference type="ARBA" id="ARBA00009894"/>
    </source>
</evidence>
<dbReference type="InterPro" id="IPR035461">
    <property type="entry name" value="GmhA/DiaA"/>
</dbReference>
<dbReference type="GO" id="GO:0008270">
    <property type="term" value="F:zinc ion binding"/>
    <property type="evidence" value="ECO:0007669"/>
    <property type="project" value="UniProtKB-UniRule"/>
</dbReference>
<feature type="binding site" evidence="9">
    <location>
        <position position="179"/>
    </location>
    <ligand>
        <name>Zn(2+)</name>
        <dbReference type="ChEBI" id="CHEBI:29105"/>
    </ligand>
</feature>
<reference evidence="11 12" key="1">
    <citation type="submission" date="2016-10" db="EMBL/GenBank/DDBJ databases">
        <authorList>
            <person name="de Groot N.N."/>
        </authorList>
    </citation>
    <scope>NUCLEOTIDE SEQUENCE [LARGE SCALE GENOMIC DNA]</scope>
    <source>
        <strain evidence="11 12">CGMCC 1.9156</strain>
    </source>
</reference>
<proteinExistence type="inferred from homology"/>
<dbReference type="PROSITE" id="PS51464">
    <property type="entry name" value="SIS"/>
    <property type="match status" value="1"/>
</dbReference>
<comment type="miscellaneous">
    <text evidence="9">The reaction produces a racemic mixture of D-glycero-alpha-D-manno-heptose 7-phosphate and D-glycero-beta-D-manno-heptose 7-phosphate.</text>
</comment>
<dbReference type="InterPro" id="IPR001347">
    <property type="entry name" value="SIS_dom"/>
</dbReference>
<feature type="domain" description="SIS" evidence="10">
    <location>
        <begin position="36"/>
        <end position="193"/>
    </location>
</feature>
<evidence type="ECO:0000256" key="4">
    <source>
        <dbReference type="ARBA" id="ARBA00022490"/>
    </source>
</evidence>
<evidence type="ECO:0000256" key="2">
    <source>
        <dbReference type="ARBA" id="ARBA00004496"/>
    </source>
</evidence>
<dbReference type="AlphaFoldDB" id="A0A1I2LCP2"/>
<dbReference type="UniPathway" id="UPA00041">
    <property type="reaction ID" value="UER00436"/>
</dbReference>
<dbReference type="HAMAP" id="MF_00067">
    <property type="entry name" value="GmhA"/>
    <property type="match status" value="1"/>
</dbReference>
<comment type="catalytic activity">
    <reaction evidence="1 9">
        <text>2 D-sedoheptulose 7-phosphate = D-glycero-alpha-D-manno-heptose 7-phosphate + D-glycero-beta-D-manno-heptose 7-phosphate</text>
        <dbReference type="Rhea" id="RHEA:27489"/>
        <dbReference type="ChEBI" id="CHEBI:57483"/>
        <dbReference type="ChEBI" id="CHEBI:60203"/>
        <dbReference type="ChEBI" id="CHEBI:60204"/>
        <dbReference type="EC" id="5.3.1.28"/>
    </reaction>
</comment>
<dbReference type="Pfam" id="PF13580">
    <property type="entry name" value="SIS_2"/>
    <property type="match status" value="1"/>
</dbReference>
<evidence type="ECO:0000256" key="7">
    <source>
        <dbReference type="ARBA" id="ARBA00023235"/>
    </source>
</evidence>
<dbReference type="CDD" id="cd05006">
    <property type="entry name" value="SIS_GmhA"/>
    <property type="match status" value="1"/>
</dbReference>
<dbReference type="GO" id="GO:0005975">
    <property type="term" value="P:carbohydrate metabolic process"/>
    <property type="evidence" value="ECO:0007669"/>
    <property type="project" value="UniProtKB-UniRule"/>
</dbReference>
<evidence type="ECO:0000256" key="6">
    <source>
        <dbReference type="ARBA" id="ARBA00022833"/>
    </source>
</evidence>
<comment type="cofactor">
    <cofactor evidence="9">
        <name>Zn(2+)</name>
        <dbReference type="ChEBI" id="CHEBI:29105"/>
    </cofactor>
    <text evidence="9">Binds 1 zinc ion per subunit.</text>
</comment>
<keyword evidence="8 9" id="KW-0119">Carbohydrate metabolism</keyword>
<comment type="similarity">
    <text evidence="3 9">Belongs to the SIS family. GmhA subfamily.</text>
</comment>
<dbReference type="GO" id="GO:0008968">
    <property type="term" value="F:D-sedoheptulose 7-phosphate isomerase activity"/>
    <property type="evidence" value="ECO:0007669"/>
    <property type="project" value="UniProtKB-UniRule"/>
</dbReference>
<feature type="binding site" evidence="9">
    <location>
        <position position="124"/>
    </location>
    <ligand>
        <name>substrate</name>
    </ligand>
</feature>
<dbReference type="InterPro" id="IPR050099">
    <property type="entry name" value="SIS_GmhA/DiaA_subfam"/>
</dbReference>
<feature type="binding site" evidence="9">
    <location>
        <begin position="119"/>
        <end position="121"/>
    </location>
    <ligand>
        <name>substrate</name>
    </ligand>
</feature>
<keyword evidence="6 9" id="KW-0862">Zinc</keyword>
<dbReference type="InterPro" id="IPR046348">
    <property type="entry name" value="SIS_dom_sf"/>
</dbReference>
<feature type="binding site" evidence="9">
    <location>
        <position position="64"/>
    </location>
    <ligand>
        <name>substrate</name>
    </ligand>
</feature>
<dbReference type="GO" id="GO:2001061">
    <property type="term" value="P:D-glycero-D-manno-heptose 7-phosphate biosynthetic process"/>
    <property type="evidence" value="ECO:0007669"/>
    <property type="project" value="UniProtKB-UniPathway"/>
</dbReference>
<dbReference type="EMBL" id="FONW01000015">
    <property type="protein sequence ID" value="SFF76250.1"/>
    <property type="molecule type" value="Genomic_DNA"/>
</dbReference>
<dbReference type="EC" id="5.3.1.28" evidence="9"/>
<evidence type="ECO:0000256" key="8">
    <source>
        <dbReference type="ARBA" id="ARBA00023277"/>
    </source>
</evidence>
<keyword evidence="5 9" id="KW-0479">Metal-binding</keyword>
<dbReference type="GO" id="GO:0097367">
    <property type="term" value="F:carbohydrate derivative binding"/>
    <property type="evidence" value="ECO:0007669"/>
    <property type="project" value="InterPro"/>
</dbReference>
<evidence type="ECO:0000256" key="1">
    <source>
        <dbReference type="ARBA" id="ARBA00000348"/>
    </source>
</evidence>
<protein>
    <recommendedName>
        <fullName evidence="9">Phosphoheptose isomerase</fullName>
        <ecNumber evidence="9">5.3.1.28</ecNumber>
    </recommendedName>
    <alternativeName>
        <fullName evidence="9">Sedoheptulose 7-phosphate isomerase</fullName>
    </alternativeName>
</protein>
<evidence type="ECO:0000313" key="11">
    <source>
        <dbReference type="EMBL" id="SFF76250.1"/>
    </source>
</evidence>
<feature type="binding site" evidence="9">
    <location>
        <position position="171"/>
    </location>
    <ligand>
        <name>substrate</name>
    </ligand>
</feature>
<sequence length="193" mass="20844">MTEQLSKRLQEAIEIKQAILSDTKLLEQIGQAIDELVFSYRHKGKALFCGNGGSAADAQHLAAELSGKFYLDRPPIQAEACHVNTSFLTAYSNDYDFEVAYARYIESVGRPGDVLIAISTSGTSANVVKAAQKARELGMRIIALTGSGGGELASIAHICLKVPSTNTPRIQEAHILIGHLICEQVEQALFAKQ</sequence>
<dbReference type="Proteomes" id="UP000198964">
    <property type="component" value="Unassembled WGS sequence"/>
</dbReference>
<evidence type="ECO:0000313" key="12">
    <source>
        <dbReference type="Proteomes" id="UP000198964"/>
    </source>
</evidence>
<feature type="binding site" evidence="9">
    <location>
        <position position="64"/>
    </location>
    <ligand>
        <name>Zn(2+)</name>
        <dbReference type="ChEBI" id="CHEBI:29105"/>
    </ligand>
</feature>